<evidence type="ECO:0000256" key="11">
    <source>
        <dbReference type="RuleBase" id="RU004504"/>
    </source>
</evidence>
<dbReference type="Gene3D" id="3.90.1150.10">
    <property type="entry name" value="Aspartate Aminotransferase, domain 1"/>
    <property type="match status" value="1"/>
</dbReference>
<evidence type="ECO:0000259" key="12">
    <source>
        <dbReference type="Pfam" id="PF00266"/>
    </source>
</evidence>
<dbReference type="InterPro" id="IPR015424">
    <property type="entry name" value="PyrdxlP-dep_Trfase"/>
</dbReference>
<evidence type="ECO:0000313" key="13">
    <source>
        <dbReference type="EMBL" id="ATS18662.1"/>
    </source>
</evidence>
<evidence type="ECO:0000256" key="4">
    <source>
        <dbReference type="ARBA" id="ARBA00012239"/>
    </source>
</evidence>
<dbReference type="Gene3D" id="3.40.640.10">
    <property type="entry name" value="Type I PLP-dependent aspartate aminotransferase-like (Major domain)"/>
    <property type="match status" value="1"/>
</dbReference>
<dbReference type="GO" id="GO:0031071">
    <property type="term" value="F:cysteine desulfurase activity"/>
    <property type="evidence" value="ECO:0007669"/>
    <property type="project" value="UniProtKB-EC"/>
</dbReference>
<organism evidence="13 14">
    <name type="scientific">Parathermosynechococcus lividus PCC 6715</name>
    <dbReference type="NCBI Taxonomy" id="1917166"/>
    <lineage>
        <taxon>Bacteria</taxon>
        <taxon>Bacillati</taxon>
        <taxon>Cyanobacteriota</taxon>
        <taxon>Cyanophyceae</taxon>
        <taxon>Acaryochloridales</taxon>
        <taxon>Thermosynechococcaceae</taxon>
        <taxon>Parathermosynechococcus</taxon>
    </lineage>
</organism>
<evidence type="ECO:0000313" key="14">
    <source>
        <dbReference type="Proteomes" id="UP000231057"/>
    </source>
</evidence>
<keyword evidence="6" id="KW-0479">Metal-binding</keyword>
<dbReference type="OrthoDB" id="9808002at2"/>
<keyword evidence="8" id="KW-0408">Iron</keyword>
<comment type="catalytic activity">
    <reaction evidence="10">
        <text>(sulfur carrier)-H + L-cysteine = (sulfur carrier)-SH + L-alanine</text>
        <dbReference type="Rhea" id="RHEA:43892"/>
        <dbReference type="Rhea" id="RHEA-COMP:14737"/>
        <dbReference type="Rhea" id="RHEA-COMP:14739"/>
        <dbReference type="ChEBI" id="CHEBI:29917"/>
        <dbReference type="ChEBI" id="CHEBI:35235"/>
        <dbReference type="ChEBI" id="CHEBI:57972"/>
        <dbReference type="ChEBI" id="CHEBI:64428"/>
        <dbReference type="EC" id="2.8.1.7"/>
    </reaction>
</comment>
<dbReference type="GO" id="GO:0046872">
    <property type="term" value="F:metal ion binding"/>
    <property type="evidence" value="ECO:0007669"/>
    <property type="project" value="UniProtKB-KW"/>
</dbReference>
<proteinExistence type="inferred from homology"/>
<dbReference type="InterPro" id="IPR000192">
    <property type="entry name" value="Aminotrans_V_dom"/>
</dbReference>
<dbReference type="AlphaFoldDB" id="A0A2D2Q2A6"/>
<name>A0A2D2Q2A6_PARLV</name>
<dbReference type="KEGG" id="slw:BRW62_07740"/>
<feature type="domain" description="Aminotransferase class V" evidence="12">
    <location>
        <begin position="4"/>
        <end position="368"/>
    </location>
</feature>
<keyword evidence="9" id="KW-0411">Iron-sulfur</keyword>
<dbReference type="FunFam" id="3.40.640.10:FF:000084">
    <property type="entry name" value="IscS-like cysteine desulfurase"/>
    <property type="match status" value="1"/>
</dbReference>
<keyword evidence="14" id="KW-1185">Reference proteome</keyword>
<dbReference type="EMBL" id="CP018092">
    <property type="protein sequence ID" value="ATS18662.1"/>
    <property type="molecule type" value="Genomic_DNA"/>
</dbReference>
<dbReference type="GO" id="GO:0051536">
    <property type="term" value="F:iron-sulfur cluster binding"/>
    <property type="evidence" value="ECO:0007669"/>
    <property type="project" value="UniProtKB-KW"/>
</dbReference>
<evidence type="ECO:0000256" key="7">
    <source>
        <dbReference type="ARBA" id="ARBA00022898"/>
    </source>
</evidence>
<dbReference type="InterPro" id="IPR020578">
    <property type="entry name" value="Aminotrans_V_PyrdxlP_BS"/>
</dbReference>
<dbReference type="RefSeq" id="WP_099799003.1">
    <property type="nucleotide sequence ID" value="NZ_CP018092.1"/>
</dbReference>
<dbReference type="Proteomes" id="UP000231057">
    <property type="component" value="Chromosome"/>
</dbReference>
<evidence type="ECO:0000256" key="6">
    <source>
        <dbReference type="ARBA" id="ARBA00022723"/>
    </source>
</evidence>
<evidence type="ECO:0000256" key="8">
    <source>
        <dbReference type="ARBA" id="ARBA00023004"/>
    </source>
</evidence>
<dbReference type="PROSITE" id="PS00595">
    <property type="entry name" value="AA_TRANSFER_CLASS_5"/>
    <property type="match status" value="1"/>
</dbReference>
<keyword evidence="7" id="KW-0663">Pyridoxal phosphate</keyword>
<evidence type="ECO:0000256" key="3">
    <source>
        <dbReference type="ARBA" id="ARBA00011738"/>
    </source>
</evidence>
<dbReference type="InterPro" id="IPR015421">
    <property type="entry name" value="PyrdxlP-dep_Trfase_major"/>
</dbReference>
<evidence type="ECO:0000256" key="5">
    <source>
        <dbReference type="ARBA" id="ARBA00022679"/>
    </source>
</evidence>
<gene>
    <name evidence="13" type="ORF">BRW62_07740</name>
</gene>
<protein>
    <recommendedName>
        <fullName evidence="4">cysteine desulfurase</fullName>
        <ecNumber evidence="4">2.8.1.7</ecNumber>
    </recommendedName>
</protein>
<dbReference type="NCBIfam" id="NF002806">
    <property type="entry name" value="PRK02948.1"/>
    <property type="match status" value="1"/>
</dbReference>
<sequence>MQLYFDYGATTPCRAEVLAAMLAAYEQQWGNPASIHAWGQRAAIALEQARMQVAALINAHADEIIFTSGGTEADNLALAGITQQYSTPQHLIISAVEHSAIAKPAAALAAQGWQVTYLGVNRWGQVEPAQLRQALRDNTVLVSVIYGQSEVGTLQPIAELAAICQEAGVRFHTDAVQVAGRCPLDVRRLGVDLLSLSSHKIYGPQGAGALYVRSGLALEPLLRGGGQELGLRSGTPAVPTLVGFGVAAERAAAELETEHPRLIQLRDRLWQQLQMHPQVELTGHPWQRLPHHVSVILRDRHGQPLNGKTFVRQLNLAGIAVSAGSACHSGQTQPSSTLLAMGYDPDTAKAGIRITLGHQTTAEDIDWLVMVLRQYLADAIAPAVPMSLS</sequence>
<keyword evidence="5" id="KW-0808">Transferase</keyword>
<dbReference type="InterPro" id="IPR016454">
    <property type="entry name" value="Cysteine_dSase"/>
</dbReference>
<dbReference type="SUPFAM" id="SSF53383">
    <property type="entry name" value="PLP-dependent transferases"/>
    <property type="match status" value="1"/>
</dbReference>
<dbReference type="EC" id="2.8.1.7" evidence="4"/>
<evidence type="ECO:0000256" key="9">
    <source>
        <dbReference type="ARBA" id="ARBA00023014"/>
    </source>
</evidence>
<evidence type="ECO:0000256" key="1">
    <source>
        <dbReference type="ARBA" id="ARBA00001933"/>
    </source>
</evidence>
<comment type="subunit">
    <text evidence="3">Homodimer.</text>
</comment>
<accession>A0A2D2Q2A6</accession>
<dbReference type="PANTHER" id="PTHR11601:SF34">
    <property type="entry name" value="CYSTEINE DESULFURASE"/>
    <property type="match status" value="1"/>
</dbReference>
<evidence type="ECO:0000256" key="10">
    <source>
        <dbReference type="ARBA" id="ARBA00050776"/>
    </source>
</evidence>
<dbReference type="PANTHER" id="PTHR11601">
    <property type="entry name" value="CYSTEINE DESULFURYLASE FAMILY MEMBER"/>
    <property type="match status" value="1"/>
</dbReference>
<dbReference type="Gene3D" id="1.10.260.50">
    <property type="match status" value="1"/>
</dbReference>
<comment type="similarity">
    <text evidence="2">Belongs to the class-V pyridoxal-phosphate-dependent aminotransferase family. NifS/IscS subfamily.</text>
</comment>
<dbReference type="Pfam" id="PF00266">
    <property type="entry name" value="Aminotran_5"/>
    <property type="match status" value="1"/>
</dbReference>
<dbReference type="InterPro" id="IPR015422">
    <property type="entry name" value="PyrdxlP-dep_Trfase_small"/>
</dbReference>
<evidence type="ECO:0000256" key="2">
    <source>
        <dbReference type="ARBA" id="ARBA00006490"/>
    </source>
</evidence>
<reference evidence="14" key="2">
    <citation type="journal article" date="2022" name="Front. Microbiol.">
        <title>Comparative Genomic Analysis Revealed Distinct Molecular Components and Organization of CO2-Concentrating Mechanism in Thermophilic Cyanobacteria.</title>
        <authorList>
            <person name="Tang J."/>
            <person name="Zhou H."/>
            <person name="Yao D."/>
            <person name="Riaz S."/>
            <person name="You D."/>
            <person name="Klepacz-Smolka A."/>
            <person name="Daroch M."/>
        </authorList>
    </citation>
    <scope>NUCLEOTIDE SEQUENCE [LARGE SCALE GENOMIC DNA]</scope>
    <source>
        <strain evidence="14">PCC 6715</strain>
    </source>
</reference>
<reference evidence="13 14" key="1">
    <citation type="submission" date="2016-11" db="EMBL/GenBank/DDBJ databases">
        <title>Complete genome sequence of thermophilic cyanobacteria strain Synechococcus sp. PCC6715.</title>
        <authorList>
            <person name="Tang J."/>
            <person name="Daroch M."/>
            <person name="Liang Y."/>
            <person name="Jiang D."/>
            <person name="Shah M."/>
        </authorList>
    </citation>
    <scope>NUCLEOTIDE SEQUENCE [LARGE SCALE GENOMIC DNA]</scope>
    <source>
        <strain evidence="13 14">PCC 6715</strain>
    </source>
</reference>
<dbReference type="PIRSF" id="PIRSF005572">
    <property type="entry name" value="NifS"/>
    <property type="match status" value="1"/>
</dbReference>
<comment type="cofactor">
    <cofactor evidence="1 11">
        <name>pyridoxal 5'-phosphate</name>
        <dbReference type="ChEBI" id="CHEBI:597326"/>
    </cofactor>
</comment>